<gene>
    <name evidence="1" type="ORF">D9613_004632</name>
</gene>
<protein>
    <recommendedName>
        <fullName evidence="3">F-box domain-containing protein</fullName>
    </recommendedName>
</protein>
<evidence type="ECO:0008006" key="3">
    <source>
        <dbReference type="Google" id="ProtNLM"/>
    </source>
</evidence>
<keyword evidence="2" id="KW-1185">Reference proteome</keyword>
<reference evidence="1 2" key="1">
    <citation type="submission" date="2019-12" db="EMBL/GenBank/DDBJ databases">
        <authorList>
            <person name="Floudas D."/>
            <person name="Bentzer J."/>
            <person name="Ahren D."/>
            <person name="Johansson T."/>
            <person name="Persson P."/>
            <person name="Tunlid A."/>
        </authorList>
    </citation>
    <scope>NUCLEOTIDE SEQUENCE [LARGE SCALE GENOMIC DNA]</scope>
    <source>
        <strain evidence="1 2">CBS 102.39</strain>
    </source>
</reference>
<comment type="caution">
    <text evidence="1">The sequence shown here is derived from an EMBL/GenBank/DDBJ whole genome shotgun (WGS) entry which is preliminary data.</text>
</comment>
<dbReference type="Proteomes" id="UP000521872">
    <property type="component" value="Unassembled WGS sequence"/>
</dbReference>
<dbReference type="EMBL" id="JAACJL010000016">
    <property type="protein sequence ID" value="KAF4619507.1"/>
    <property type="molecule type" value="Genomic_DNA"/>
</dbReference>
<evidence type="ECO:0000313" key="2">
    <source>
        <dbReference type="Proteomes" id="UP000521872"/>
    </source>
</evidence>
<dbReference type="AlphaFoldDB" id="A0A8H4R094"/>
<evidence type="ECO:0000313" key="1">
    <source>
        <dbReference type="EMBL" id="KAF4619507.1"/>
    </source>
</evidence>
<organism evidence="1 2">
    <name type="scientific">Agrocybe pediades</name>
    <dbReference type="NCBI Taxonomy" id="84607"/>
    <lineage>
        <taxon>Eukaryota</taxon>
        <taxon>Fungi</taxon>
        <taxon>Dikarya</taxon>
        <taxon>Basidiomycota</taxon>
        <taxon>Agaricomycotina</taxon>
        <taxon>Agaricomycetes</taxon>
        <taxon>Agaricomycetidae</taxon>
        <taxon>Agaricales</taxon>
        <taxon>Agaricineae</taxon>
        <taxon>Strophariaceae</taxon>
        <taxon>Agrocybe</taxon>
    </lineage>
</organism>
<proteinExistence type="predicted"/>
<sequence>MSNVVMLNEDVLWIIFILIAEDDKRNMSNKLQCVLNGSLVCRQWRQFLLSATNIWGRLISVDSDRLCDKKPTVKLLELITQRSRGTSPLFIEATATRKCVDTKLRLFLCRFMEEAWERIQEIHFEMTYNTDDQQIRKRTRAVIGRPSPNLRVFCVYGEDFRIMGDNDFDRHSFLAKRSVIGKHYHWYPFDYIVPAFANFAPRLEEFLVCDVYFPPQAPWLSNLRSLVVGYGCTRGWFPCDYLSELLGVLVMMPCLESIEVNHLHRFARESIHGDTDVIDLPDLEYMMLWGPPEMCGFVHNHIRGAPSGCMVKLNIEVFSRPHTLDESSIETHFWQRYNRLNWHLPQVSRNWRSTALIRVTAGLSLRFKKRHKR</sequence>
<name>A0A8H4R094_9AGAR</name>
<accession>A0A8H4R094</accession>